<evidence type="ECO:0000313" key="2">
    <source>
        <dbReference type="Proteomes" id="UP000323386"/>
    </source>
</evidence>
<organism evidence="1 2">
    <name type="scientific">Pseudozyma flocculosa</name>
    <dbReference type="NCBI Taxonomy" id="84751"/>
    <lineage>
        <taxon>Eukaryota</taxon>
        <taxon>Fungi</taxon>
        <taxon>Dikarya</taxon>
        <taxon>Basidiomycota</taxon>
        <taxon>Ustilaginomycotina</taxon>
        <taxon>Ustilaginomycetes</taxon>
        <taxon>Ustilaginales</taxon>
        <taxon>Ustilaginaceae</taxon>
        <taxon>Pseudozyma</taxon>
    </lineage>
</organism>
<dbReference type="OrthoDB" id="2286953at2759"/>
<accession>A0A5C3ET23</accession>
<evidence type="ECO:0000313" key="1">
    <source>
        <dbReference type="EMBL" id="SPO35503.1"/>
    </source>
</evidence>
<gene>
    <name evidence="1" type="ORF">PSFLO_00974</name>
</gene>
<protein>
    <submittedName>
        <fullName evidence="1">Uncharacterized protein</fullName>
    </submittedName>
</protein>
<dbReference type="AlphaFoldDB" id="A0A5C3ET23"/>
<keyword evidence="2" id="KW-1185">Reference proteome</keyword>
<dbReference type="Proteomes" id="UP000323386">
    <property type="component" value="Unassembled WGS sequence"/>
</dbReference>
<sequence length="191" mass="21900">MPGSEAAVIWKAFFKELWLALTTRRRVIRERHGRAQCAKDLAVLDRHVGPYLALTGLQRVRFDANPGSIADYISTEMLIAYITNIKNHFGSHIKKLIKSKIDLTAFEEGEHRRVGRFKHRLGRNVLPRTNDAQLQACLAVIRDVRQAYGDEPNFKMGSWYYDIKANPTRHIDVIFCVAEILEQEQVAKGLQ</sequence>
<proteinExistence type="predicted"/>
<name>A0A5C3ET23_9BASI</name>
<dbReference type="EMBL" id="OOIP01000002">
    <property type="protein sequence ID" value="SPO35503.1"/>
    <property type="molecule type" value="Genomic_DNA"/>
</dbReference>
<reference evidence="1 2" key="1">
    <citation type="submission" date="2018-03" db="EMBL/GenBank/DDBJ databases">
        <authorList>
            <person name="Guldener U."/>
        </authorList>
    </citation>
    <scope>NUCLEOTIDE SEQUENCE [LARGE SCALE GENOMIC DNA]</scope>
    <source>
        <strain evidence="1 2">DAOM196992</strain>
    </source>
</reference>